<dbReference type="InterPro" id="IPR038488">
    <property type="entry name" value="Integrase_DNA-bd_sf"/>
</dbReference>
<accession>A0A1I6XGS2</accession>
<gene>
    <name evidence="2" type="ORF">SAMN05444141_101189</name>
</gene>
<dbReference type="EMBL" id="FPBD01000001">
    <property type="protein sequence ID" value="SFT37598.1"/>
    <property type="molecule type" value="Genomic_DNA"/>
</dbReference>
<dbReference type="Gene3D" id="3.30.160.390">
    <property type="entry name" value="Integrase, DNA-binding domain"/>
    <property type="match status" value="1"/>
</dbReference>
<evidence type="ECO:0000313" key="3">
    <source>
        <dbReference type="Proteomes" id="UP000183371"/>
    </source>
</evidence>
<organism evidence="2 3">
    <name type="scientific">Pseudovibrio denitrificans</name>
    <dbReference type="NCBI Taxonomy" id="258256"/>
    <lineage>
        <taxon>Bacteria</taxon>
        <taxon>Pseudomonadati</taxon>
        <taxon>Pseudomonadota</taxon>
        <taxon>Alphaproteobacteria</taxon>
        <taxon>Hyphomicrobiales</taxon>
        <taxon>Stappiaceae</taxon>
        <taxon>Pseudovibrio</taxon>
    </lineage>
</organism>
<feature type="region of interest" description="Disordered" evidence="1">
    <location>
        <begin position="44"/>
        <end position="69"/>
    </location>
</feature>
<reference evidence="3" key="1">
    <citation type="submission" date="2016-10" db="EMBL/GenBank/DDBJ databases">
        <authorList>
            <person name="Varghese N."/>
            <person name="Submissions S."/>
        </authorList>
    </citation>
    <scope>NUCLEOTIDE SEQUENCE [LARGE SCALE GENOMIC DNA]</scope>
    <source>
        <strain evidence="3">DSM 17465</strain>
    </source>
</reference>
<sequence>MPNITERTADAASPASKKRLLWDSKLKGFGLQVMPSGAKTIIVQNRTHEGRSRRMSLGDRCSGEGPKRG</sequence>
<proteinExistence type="predicted"/>
<evidence type="ECO:0000256" key="1">
    <source>
        <dbReference type="SAM" id="MobiDB-lite"/>
    </source>
</evidence>
<keyword evidence="3" id="KW-1185">Reference proteome</keyword>
<name>A0A1I6XGS2_9HYPH</name>
<dbReference type="RefSeq" id="WP_208608677.1">
    <property type="nucleotide sequence ID" value="NZ_FPBD01000001.1"/>
</dbReference>
<dbReference type="AlphaFoldDB" id="A0A1I6XGS2"/>
<dbReference type="Proteomes" id="UP000183371">
    <property type="component" value="Unassembled WGS sequence"/>
</dbReference>
<evidence type="ECO:0000313" key="2">
    <source>
        <dbReference type="EMBL" id="SFT37598.1"/>
    </source>
</evidence>
<protein>
    <submittedName>
        <fullName evidence="2">Uncharacterized protein</fullName>
    </submittedName>
</protein>